<feature type="transmembrane region" description="Helical" evidence="1">
    <location>
        <begin position="83"/>
        <end position="105"/>
    </location>
</feature>
<reference evidence="4 5" key="2">
    <citation type="journal article" date="2015" name="PLoS ONE">
        <title>Whole-Genome Optical Mapping and Finished Genome Sequence of Sphingobacterium deserti sp. nov., a New Species Isolated from the Western Desert of China.</title>
        <authorList>
            <person name="Teng C."/>
            <person name="Zhou Z."/>
            <person name="Molnar I."/>
            <person name="Li X."/>
            <person name="Tang R."/>
            <person name="Chen M."/>
            <person name="Wang L."/>
            <person name="Su S."/>
            <person name="Zhang W."/>
            <person name="Lin M."/>
        </authorList>
    </citation>
    <scope>NUCLEOTIDE SEQUENCE [LARGE SCALE GENOMIC DNA]</scope>
    <source>
        <strain evidence="5">ACCC05744</strain>
    </source>
</reference>
<dbReference type="PATRIC" id="fig|1229276.3.peg.634"/>
<accession>A0A0B8T373</accession>
<keyword evidence="5" id="KW-1185">Reference proteome</keyword>
<dbReference type="eggNOG" id="COG3712">
    <property type="taxonomic scope" value="Bacteria"/>
</dbReference>
<sequence>MENRARIYYLFSQQQKSQLSESEFSEWKMLLEDPFSEPILEELMEDFWSNKDVNIAPLASEQVQFIYQRVILHKQYRGRSKVAYIKFILAAACVLIFGVISISTLTISKQYSIKGLEKLVVEQIDYSAFDQPVLCIDENTEIKLDDVPLGNIYEDDDYIVIKTKEGGIEYKSKSENSVSRVIKHKIIVPRKRIFQVGLSDDTRVHLNAESYISFTNAFGSDRVVLLAGEGYFDVRHREGIQNTPIPFSVETGKQTLTVLGTVFNIRSYPEEAETSTLLKGKVAIECLSKQTHRKEVLSPGQQLTFDGAEISIGEADIDLVVSWLNGDFLFDDISLDKVMRELSRWYDIDVDYKSLPKSKKFYGKIRRSSNIEDILLAIERTSNVKLTMKGRRVMGSS</sequence>
<keyword evidence="1" id="KW-0812">Transmembrane</keyword>
<feature type="domain" description="Protein FecR C-terminal" evidence="3">
    <location>
        <begin position="328"/>
        <end position="393"/>
    </location>
</feature>
<dbReference type="PANTHER" id="PTHR30273">
    <property type="entry name" value="PERIPLASMIC SIGNAL SENSOR AND SIGMA FACTOR ACTIVATOR FECR-RELATED"/>
    <property type="match status" value="1"/>
</dbReference>
<keyword evidence="1" id="KW-1133">Transmembrane helix</keyword>
<feature type="domain" description="FecR protein" evidence="2">
    <location>
        <begin position="190"/>
        <end position="282"/>
    </location>
</feature>
<evidence type="ECO:0000313" key="4">
    <source>
        <dbReference type="EMBL" id="KGE15506.1"/>
    </source>
</evidence>
<gene>
    <name evidence="4" type="ORF">DI53_0610</name>
</gene>
<dbReference type="GO" id="GO:0016989">
    <property type="term" value="F:sigma factor antagonist activity"/>
    <property type="evidence" value="ECO:0007669"/>
    <property type="project" value="TreeGrafter"/>
</dbReference>
<dbReference type="Gene3D" id="2.60.120.1440">
    <property type="match status" value="1"/>
</dbReference>
<proteinExistence type="predicted"/>
<dbReference type="EMBL" id="JJMU01000010">
    <property type="protein sequence ID" value="KGE15506.1"/>
    <property type="molecule type" value="Genomic_DNA"/>
</dbReference>
<dbReference type="Proteomes" id="UP000031802">
    <property type="component" value="Unassembled WGS sequence"/>
</dbReference>
<protein>
    <submittedName>
        <fullName evidence="4">FecR protein</fullName>
    </submittedName>
</protein>
<dbReference type="RefSeq" id="WP_037495207.1">
    <property type="nucleotide sequence ID" value="NZ_JJMU01000010.1"/>
</dbReference>
<dbReference type="AlphaFoldDB" id="A0A0B8T373"/>
<dbReference type="PANTHER" id="PTHR30273:SF2">
    <property type="entry name" value="PROTEIN FECR"/>
    <property type="match status" value="1"/>
</dbReference>
<evidence type="ECO:0000256" key="1">
    <source>
        <dbReference type="SAM" id="Phobius"/>
    </source>
</evidence>
<dbReference type="Pfam" id="PF04773">
    <property type="entry name" value="FecR"/>
    <property type="match status" value="1"/>
</dbReference>
<dbReference type="InterPro" id="IPR006860">
    <property type="entry name" value="FecR"/>
</dbReference>
<dbReference type="InterPro" id="IPR032508">
    <property type="entry name" value="FecR_C"/>
</dbReference>
<evidence type="ECO:0000259" key="2">
    <source>
        <dbReference type="Pfam" id="PF04773"/>
    </source>
</evidence>
<evidence type="ECO:0000259" key="3">
    <source>
        <dbReference type="Pfam" id="PF16344"/>
    </source>
</evidence>
<dbReference type="STRING" id="1229276.DI53_0610"/>
<organism evidence="4 5">
    <name type="scientific">Sphingobacterium deserti</name>
    <dbReference type="NCBI Taxonomy" id="1229276"/>
    <lineage>
        <taxon>Bacteria</taxon>
        <taxon>Pseudomonadati</taxon>
        <taxon>Bacteroidota</taxon>
        <taxon>Sphingobacteriia</taxon>
        <taxon>Sphingobacteriales</taxon>
        <taxon>Sphingobacteriaceae</taxon>
        <taxon>Sphingobacterium</taxon>
    </lineage>
</organism>
<comment type="caution">
    <text evidence="4">The sequence shown here is derived from an EMBL/GenBank/DDBJ whole genome shotgun (WGS) entry which is preliminary data.</text>
</comment>
<dbReference type="InterPro" id="IPR012373">
    <property type="entry name" value="Ferrdict_sens_TM"/>
</dbReference>
<dbReference type="OrthoDB" id="1099963at2"/>
<keyword evidence="1" id="KW-0472">Membrane</keyword>
<name>A0A0B8T373_9SPHI</name>
<reference evidence="5" key="1">
    <citation type="submission" date="2014-04" db="EMBL/GenBank/DDBJ databases">
        <title>Whole-Genome optical mapping and complete genome sequence of Sphingobacterium deserti sp. nov., a new spaces isolated from desert in the west of China.</title>
        <authorList>
            <person name="Teng C."/>
            <person name="Zhou Z."/>
            <person name="Li X."/>
            <person name="Chen M."/>
            <person name="Lin M."/>
            <person name="Wang L."/>
            <person name="Su S."/>
            <person name="Zhang C."/>
            <person name="Zhang W."/>
        </authorList>
    </citation>
    <scope>NUCLEOTIDE SEQUENCE [LARGE SCALE GENOMIC DNA]</scope>
    <source>
        <strain evidence="5">ACCC05744</strain>
    </source>
</reference>
<dbReference type="Pfam" id="PF16344">
    <property type="entry name" value="FecR_C"/>
    <property type="match status" value="1"/>
</dbReference>
<dbReference type="Gene3D" id="3.55.50.30">
    <property type="match status" value="1"/>
</dbReference>
<evidence type="ECO:0000313" key="5">
    <source>
        <dbReference type="Proteomes" id="UP000031802"/>
    </source>
</evidence>